<dbReference type="PROSITE" id="PS50206">
    <property type="entry name" value="RHODANESE_3"/>
    <property type="match status" value="1"/>
</dbReference>
<dbReference type="Proteomes" id="UP000193450">
    <property type="component" value="Chromosome"/>
</dbReference>
<dbReference type="Pfam" id="PF00581">
    <property type="entry name" value="Rhodanese"/>
    <property type="match status" value="1"/>
</dbReference>
<keyword evidence="2" id="KW-0808">Transferase</keyword>
<protein>
    <submittedName>
        <fullName evidence="2">Sulfurtransferase</fullName>
    </submittedName>
</protein>
<dbReference type="OrthoDB" id="9808735at2"/>
<dbReference type="Gene3D" id="3.40.250.10">
    <property type="entry name" value="Rhodanese-like domain"/>
    <property type="match status" value="1"/>
</dbReference>
<dbReference type="SMART" id="SM00450">
    <property type="entry name" value="RHOD"/>
    <property type="match status" value="1"/>
</dbReference>
<name>A0A1X9NAZ2_9GAMM</name>
<organism evidence="2 3">
    <name type="scientific">Oceanicoccus sagamiensis</name>
    <dbReference type="NCBI Taxonomy" id="716816"/>
    <lineage>
        <taxon>Bacteria</taxon>
        <taxon>Pseudomonadati</taxon>
        <taxon>Pseudomonadota</taxon>
        <taxon>Gammaproteobacteria</taxon>
        <taxon>Cellvibrionales</taxon>
        <taxon>Spongiibacteraceae</taxon>
        <taxon>Oceanicoccus</taxon>
    </lineage>
</organism>
<dbReference type="AlphaFoldDB" id="A0A1X9NAZ2"/>
<dbReference type="EMBL" id="CP019343">
    <property type="protein sequence ID" value="ARN73602.1"/>
    <property type="molecule type" value="Genomic_DNA"/>
</dbReference>
<dbReference type="InterPro" id="IPR036873">
    <property type="entry name" value="Rhodanese-like_dom_sf"/>
</dbReference>
<dbReference type="CDD" id="cd00158">
    <property type="entry name" value="RHOD"/>
    <property type="match status" value="1"/>
</dbReference>
<evidence type="ECO:0000259" key="1">
    <source>
        <dbReference type="PROSITE" id="PS50206"/>
    </source>
</evidence>
<accession>A0A1X9NAZ2</accession>
<dbReference type="PANTHER" id="PTHR43031:SF18">
    <property type="entry name" value="RHODANESE-RELATED SULFURTRANSFERASES"/>
    <property type="match status" value="1"/>
</dbReference>
<dbReference type="InterPro" id="IPR050229">
    <property type="entry name" value="GlpE_sulfurtransferase"/>
</dbReference>
<proteinExistence type="predicted"/>
<dbReference type="InterPro" id="IPR001763">
    <property type="entry name" value="Rhodanese-like_dom"/>
</dbReference>
<dbReference type="GO" id="GO:0016740">
    <property type="term" value="F:transferase activity"/>
    <property type="evidence" value="ECO:0007669"/>
    <property type="project" value="UniProtKB-KW"/>
</dbReference>
<sequence>MALFFEFLAEQWIVASALMVCIGLLIRHESAKGGPTLTPQQLITEVNQKQAVVVDLRDSKEFDQGHIVDAINIPHAKLASRMTELEASKDKPIILVCKMGQHSGTAGKAMAAEGYSQVSRLSGGMMEWQNMQLPLVTK</sequence>
<feature type="domain" description="Rhodanese" evidence="1">
    <location>
        <begin position="47"/>
        <end position="137"/>
    </location>
</feature>
<dbReference type="KEGG" id="osg:BST96_05385"/>
<dbReference type="RefSeq" id="WP_085757716.1">
    <property type="nucleotide sequence ID" value="NZ_CP019343.1"/>
</dbReference>
<dbReference type="STRING" id="716816.BST96_05385"/>
<evidence type="ECO:0000313" key="2">
    <source>
        <dbReference type="EMBL" id="ARN73602.1"/>
    </source>
</evidence>
<reference evidence="2 3" key="1">
    <citation type="submission" date="2016-11" db="EMBL/GenBank/DDBJ databases">
        <title>Trade-off between light-utilization and light-protection in marine flavobacteria.</title>
        <authorList>
            <person name="Kumagai Y."/>
        </authorList>
    </citation>
    <scope>NUCLEOTIDE SEQUENCE [LARGE SCALE GENOMIC DNA]</scope>
    <source>
        <strain evidence="2 3">NBRC 107125</strain>
    </source>
</reference>
<keyword evidence="3" id="KW-1185">Reference proteome</keyword>
<dbReference type="PANTHER" id="PTHR43031">
    <property type="entry name" value="FAD-DEPENDENT OXIDOREDUCTASE"/>
    <property type="match status" value="1"/>
</dbReference>
<evidence type="ECO:0000313" key="3">
    <source>
        <dbReference type="Proteomes" id="UP000193450"/>
    </source>
</evidence>
<gene>
    <name evidence="2" type="ORF">BST96_05385</name>
</gene>
<dbReference type="SUPFAM" id="SSF52821">
    <property type="entry name" value="Rhodanese/Cell cycle control phosphatase"/>
    <property type="match status" value="1"/>
</dbReference>